<sequence>MSLNWEFISDVLSLIFIVLGALQVFFASVGIARFNTTLARVHAVTKPQTVGLIMVILGVIFRLTGSEHFDVGQRGDVGMLFLLVLFALMTNPVTAQRLGRVSRREGLYGDEDDIAVNEHPGDLQRSA</sequence>
<keyword evidence="2" id="KW-1133">Transmembrane helix</keyword>
<dbReference type="NCBIfam" id="TIGR01300">
    <property type="entry name" value="CPA3_mnhG_phaG"/>
    <property type="match status" value="1"/>
</dbReference>
<comment type="similarity">
    <text evidence="1">Belongs to the CPA3 antiporters (TC 2.A.63) subunit G family.</text>
</comment>
<evidence type="ECO:0000256" key="2">
    <source>
        <dbReference type="SAM" id="Phobius"/>
    </source>
</evidence>
<organism evidence="3 4">
    <name type="scientific">Corynebacterium appendicis CIP 107643</name>
    <dbReference type="NCBI Taxonomy" id="1161099"/>
    <lineage>
        <taxon>Bacteria</taxon>
        <taxon>Bacillati</taxon>
        <taxon>Actinomycetota</taxon>
        <taxon>Actinomycetes</taxon>
        <taxon>Mycobacteriales</taxon>
        <taxon>Corynebacteriaceae</taxon>
        <taxon>Corynebacterium</taxon>
    </lineage>
</organism>
<evidence type="ECO:0000256" key="1">
    <source>
        <dbReference type="ARBA" id="ARBA00008404"/>
    </source>
</evidence>
<feature type="transmembrane region" description="Helical" evidence="2">
    <location>
        <begin position="12"/>
        <end position="32"/>
    </location>
</feature>
<feature type="transmembrane region" description="Helical" evidence="2">
    <location>
        <begin position="77"/>
        <end position="95"/>
    </location>
</feature>
<dbReference type="Pfam" id="PF03334">
    <property type="entry name" value="PhaG_MnhG_YufB"/>
    <property type="match status" value="1"/>
</dbReference>
<dbReference type="InterPro" id="IPR005133">
    <property type="entry name" value="PhaG_MnhG_YufB"/>
</dbReference>
<keyword evidence="2" id="KW-0472">Membrane</keyword>
<dbReference type="PANTHER" id="PTHR34703">
    <property type="entry name" value="ANTIPORTER SUBUNIT MNHG2-RELATED"/>
    <property type="match status" value="1"/>
</dbReference>
<proteinExistence type="inferred from homology"/>
<dbReference type="NCBIfam" id="NF009238">
    <property type="entry name" value="PRK12592.1"/>
    <property type="match status" value="1"/>
</dbReference>
<keyword evidence="2" id="KW-0812">Transmembrane</keyword>
<dbReference type="PANTHER" id="PTHR34703:SF1">
    <property type="entry name" value="ANTIPORTER SUBUNIT MNHG2-RELATED"/>
    <property type="match status" value="1"/>
</dbReference>
<gene>
    <name evidence="3" type="ORF">SAMN05444817_104113</name>
</gene>
<protein>
    <submittedName>
        <fullName evidence="3">Multicomponent Na+:H+ antiporter subunit G</fullName>
    </submittedName>
</protein>
<accession>A0A1N7J7A4</accession>
<dbReference type="AlphaFoldDB" id="A0A1N7J7A4"/>
<evidence type="ECO:0000313" key="3">
    <source>
        <dbReference type="EMBL" id="SIS45248.1"/>
    </source>
</evidence>
<feature type="transmembrane region" description="Helical" evidence="2">
    <location>
        <begin position="44"/>
        <end position="65"/>
    </location>
</feature>
<dbReference type="EMBL" id="FTOF01000004">
    <property type="protein sequence ID" value="SIS45248.1"/>
    <property type="molecule type" value="Genomic_DNA"/>
</dbReference>
<evidence type="ECO:0000313" key="4">
    <source>
        <dbReference type="Proteomes" id="UP000186292"/>
    </source>
</evidence>
<dbReference type="Proteomes" id="UP000186292">
    <property type="component" value="Unassembled WGS sequence"/>
</dbReference>
<name>A0A1N7J7A4_9CORY</name>
<dbReference type="GO" id="GO:0015385">
    <property type="term" value="F:sodium:proton antiporter activity"/>
    <property type="evidence" value="ECO:0007669"/>
    <property type="project" value="TreeGrafter"/>
</dbReference>
<reference evidence="4" key="1">
    <citation type="submission" date="2017-01" db="EMBL/GenBank/DDBJ databases">
        <authorList>
            <person name="Varghese N."/>
            <person name="Submissions S."/>
        </authorList>
    </citation>
    <scope>NUCLEOTIDE SEQUENCE [LARGE SCALE GENOMIC DNA]</scope>
    <source>
        <strain evidence="4">DSM 44531</strain>
    </source>
</reference>
<dbReference type="STRING" id="1161099.SAMN05444817_104113"/>
<keyword evidence="4" id="KW-1185">Reference proteome</keyword>